<name>A0A6J6PZK8_9ZZZZ</name>
<evidence type="ECO:0000256" key="1">
    <source>
        <dbReference type="ARBA" id="ARBA00022490"/>
    </source>
</evidence>
<dbReference type="PANTHER" id="PTHR34137:SF1">
    <property type="entry name" value="EXODEOXYRIBONUCLEASE 7 SMALL SUBUNIT"/>
    <property type="match status" value="1"/>
</dbReference>
<keyword evidence="1" id="KW-0963">Cytoplasm</keyword>
<evidence type="ECO:0000313" key="5">
    <source>
        <dbReference type="EMBL" id="CAB4704950.1"/>
    </source>
</evidence>
<keyword evidence="4" id="KW-0175">Coiled coil</keyword>
<dbReference type="PANTHER" id="PTHR34137">
    <property type="entry name" value="EXODEOXYRIBONUCLEASE 7 SMALL SUBUNIT"/>
    <property type="match status" value="1"/>
</dbReference>
<dbReference type="AlphaFoldDB" id="A0A6J6PZK8"/>
<dbReference type="GO" id="GO:0009318">
    <property type="term" value="C:exodeoxyribonuclease VII complex"/>
    <property type="evidence" value="ECO:0007669"/>
    <property type="project" value="InterPro"/>
</dbReference>
<organism evidence="5">
    <name type="scientific">freshwater metagenome</name>
    <dbReference type="NCBI Taxonomy" id="449393"/>
    <lineage>
        <taxon>unclassified sequences</taxon>
        <taxon>metagenomes</taxon>
        <taxon>ecological metagenomes</taxon>
    </lineage>
</organism>
<dbReference type="Pfam" id="PF02609">
    <property type="entry name" value="Exonuc_VII_S"/>
    <property type="match status" value="1"/>
</dbReference>
<evidence type="ECO:0000256" key="2">
    <source>
        <dbReference type="ARBA" id="ARBA00022722"/>
    </source>
</evidence>
<dbReference type="GO" id="GO:0008855">
    <property type="term" value="F:exodeoxyribonuclease VII activity"/>
    <property type="evidence" value="ECO:0007669"/>
    <property type="project" value="InterPro"/>
</dbReference>
<evidence type="ECO:0000256" key="3">
    <source>
        <dbReference type="ARBA" id="ARBA00022801"/>
    </source>
</evidence>
<accession>A0A6J6PZK8</accession>
<evidence type="ECO:0000256" key="4">
    <source>
        <dbReference type="SAM" id="Coils"/>
    </source>
</evidence>
<dbReference type="InterPro" id="IPR003761">
    <property type="entry name" value="Exonuc_VII_S"/>
</dbReference>
<dbReference type="PIRSF" id="PIRSF006488">
    <property type="entry name" value="Exonuc_VII_S"/>
    <property type="match status" value="1"/>
</dbReference>
<proteinExistence type="inferred from homology"/>
<protein>
    <submittedName>
        <fullName evidence="5">Unannotated protein</fullName>
    </submittedName>
</protein>
<dbReference type="SUPFAM" id="SSF116842">
    <property type="entry name" value="XseB-like"/>
    <property type="match status" value="1"/>
</dbReference>
<feature type="coiled-coil region" evidence="4">
    <location>
        <begin position="41"/>
        <end position="68"/>
    </location>
</feature>
<gene>
    <name evidence="5" type="ORF">UFOPK2399_01605</name>
</gene>
<keyword evidence="3" id="KW-0378">Hydrolase</keyword>
<sequence>MSEPTFEEAQTELEQIVLRLERGDVDLDELTKLWERGEEIYRRLARDLTEVEGKIEELARKVAAASGDTPPAA</sequence>
<keyword evidence="2" id="KW-0540">Nuclease</keyword>
<reference evidence="5" key="1">
    <citation type="submission" date="2020-05" db="EMBL/GenBank/DDBJ databases">
        <authorList>
            <person name="Chiriac C."/>
            <person name="Salcher M."/>
            <person name="Ghai R."/>
            <person name="Kavagutti S V."/>
        </authorList>
    </citation>
    <scope>NUCLEOTIDE SEQUENCE</scope>
</reference>
<dbReference type="InterPro" id="IPR037004">
    <property type="entry name" value="Exonuc_VII_ssu_sf"/>
</dbReference>
<dbReference type="EMBL" id="CAEZXP010000005">
    <property type="protein sequence ID" value="CAB4704950.1"/>
    <property type="molecule type" value="Genomic_DNA"/>
</dbReference>
<dbReference type="GO" id="GO:0006308">
    <property type="term" value="P:DNA catabolic process"/>
    <property type="evidence" value="ECO:0007669"/>
    <property type="project" value="InterPro"/>
</dbReference>
<dbReference type="Gene3D" id="1.10.287.1040">
    <property type="entry name" value="Exonuclease VII, small subunit"/>
    <property type="match status" value="1"/>
</dbReference>
<dbReference type="NCBIfam" id="TIGR01280">
    <property type="entry name" value="xseB"/>
    <property type="match status" value="1"/>
</dbReference>
<dbReference type="HAMAP" id="MF_00337">
    <property type="entry name" value="Exonuc_7_S"/>
    <property type="match status" value="1"/>
</dbReference>
<dbReference type="GO" id="GO:0005829">
    <property type="term" value="C:cytosol"/>
    <property type="evidence" value="ECO:0007669"/>
    <property type="project" value="TreeGrafter"/>
</dbReference>